<feature type="chain" id="PRO_5029710708" evidence="2">
    <location>
        <begin position="25"/>
        <end position="411"/>
    </location>
</feature>
<dbReference type="PROSITE" id="PS51257">
    <property type="entry name" value="PROKAR_LIPOPROTEIN"/>
    <property type="match status" value="1"/>
</dbReference>
<dbReference type="AlphaFoldDB" id="A0A7J6UBK8"/>
<evidence type="ECO:0000313" key="3">
    <source>
        <dbReference type="EMBL" id="KAF4754590.1"/>
    </source>
</evidence>
<keyword evidence="2" id="KW-0732">Signal</keyword>
<dbReference type="Proteomes" id="UP000574390">
    <property type="component" value="Unassembled WGS sequence"/>
</dbReference>
<accession>A0A7J6UBK8</accession>
<feature type="signal peptide" evidence="2">
    <location>
        <begin position="1"/>
        <end position="24"/>
    </location>
</feature>
<feature type="compositionally biased region" description="Low complexity" evidence="1">
    <location>
        <begin position="149"/>
        <end position="167"/>
    </location>
</feature>
<sequence>MRDSRVPSIIRAGLLGLALGLTSSTLSGCGPCCCRGSWDTAVHGRSSDESVRLEDPTELVSLGRQLKLRRKSPSTTIVTTTELLTSASPSTSPTTALRTAPVTVASTELPTTASGSRWSSGILNQVSRITTGPPRSEVRPNLYDEPSYTTTPLAATTAPSTTAPPLSTRAFYSTIPQQTTETYYSTTPQQTTETYYSTAPQQTTETSSSTTPQQTTETYYSTTPQQTTETSSSTTPQQTTETHYSTTPPYTTRSAYRPRRRPYPTTRPGRGVMNSRGRVTTAEPLSHYRPGRRKSRREPPSTRWSGLSDTPRPGDNQECKIEDGKYSAVLRKSLVNARGCFRATLQLQCGSMGTRSVSLKIMRRETFWKTAFRTMYVRQIKCPAFFDALDILASTKEEGIRRMCEEAPQRS</sequence>
<feature type="region of interest" description="Disordered" evidence="1">
    <location>
        <begin position="182"/>
        <end position="319"/>
    </location>
</feature>
<gene>
    <name evidence="3" type="ORF">FOZ62_017911</name>
</gene>
<proteinExistence type="predicted"/>
<feature type="compositionally biased region" description="Low complexity" evidence="1">
    <location>
        <begin position="197"/>
        <end position="255"/>
    </location>
</feature>
<reference evidence="3 4" key="1">
    <citation type="submission" date="2020-04" db="EMBL/GenBank/DDBJ databases">
        <title>Perkinsus olseni comparative genomics.</title>
        <authorList>
            <person name="Bogema D.R."/>
        </authorList>
    </citation>
    <scope>NUCLEOTIDE SEQUENCE [LARGE SCALE GENOMIC DNA]</scope>
    <source>
        <strain evidence="3">ATCC PRA-205</strain>
    </source>
</reference>
<dbReference type="EMBL" id="JABANM010001253">
    <property type="protein sequence ID" value="KAF4754590.1"/>
    <property type="molecule type" value="Genomic_DNA"/>
</dbReference>
<feature type="compositionally biased region" description="Polar residues" evidence="1">
    <location>
        <begin position="182"/>
        <end position="196"/>
    </location>
</feature>
<evidence type="ECO:0000256" key="2">
    <source>
        <dbReference type="SAM" id="SignalP"/>
    </source>
</evidence>
<organism evidence="3 4">
    <name type="scientific">Perkinsus olseni</name>
    <name type="common">Perkinsus atlanticus</name>
    <dbReference type="NCBI Taxonomy" id="32597"/>
    <lineage>
        <taxon>Eukaryota</taxon>
        <taxon>Sar</taxon>
        <taxon>Alveolata</taxon>
        <taxon>Perkinsozoa</taxon>
        <taxon>Perkinsea</taxon>
        <taxon>Perkinsida</taxon>
        <taxon>Perkinsidae</taxon>
        <taxon>Perkinsus</taxon>
    </lineage>
</organism>
<feature type="region of interest" description="Disordered" evidence="1">
    <location>
        <begin position="147"/>
        <end position="167"/>
    </location>
</feature>
<evidence type="ECO:0000256" key="1">
    <source>
        <dbReference type="SAM" id="MobiDB-lite"/>
    </source>
</evidence>
<name>A0A7J6UBK8_PEROL</name>
<evidence type="ECO:0000313" key="4">
    <source>
        <dbReference type="Proteomes" id="UP000574390"/>
    </source>
</evidence>
<comment type="caution">
    <text evidence="3">The sequence shown here is derived from an EMBL/GenBank/DDBJ whole genome shotgun (WGS) entry which is preliminary data.</text>
</comment>
<protein>
    <submittedName>
        <fullName evidence="3">Uncharacterized protein</fullName>
    </submittedName>
</protein>